<dbReference type="EMBL" id="CABEEZ010000106">
    <property type="protein sequence ID" value="VTR42567.1"/>
    <property type="molecule type" value="Genomic_DNA"/>
</dbReference>
<reference evidence="1" key="1">
    <citation type="submission" date="2019-05" db="EMBL/GenBank/DDBJ databases">
        <authorList>
            <consortium name="Pathogen Informatics"/>
        </authorList>
    </citation>
    <scope>NUCLEOTIDE SEQUENCE [LARGE SCALE GENOMIC DNA]</scope>
    <source>
        <strain evidence="1">NCTC12965</strain>
    </source>
</reference>
<sequence length="37" mass="4142">MTNQAGVYGTLLEDNNLSYNVQAGYAGRRNGYFRRDG</sequence>
<gene>
    <name evidence="1" type="primary">fimD_25</name>
    <name evidence="1" type="ORF">NCTC12965_04834</name>
</gene>
<evidence type="ECO:0000313" key="1">
    <source>
        <dbReference type="EMBL" id="VTR42567.1"/>
    </source>
</evidence>
<dbReference type="AlphaFoldDB" id="A0A4U9V9U1"/>
<proteinExistence type="predicted"/>
<name>A0A4U9V9U1_SERFO</name>
<protein>
    <submittedName>
        <fullName evidence="1">Outer membrane usher protein fimD</fullName>
    </submittedName>
</protein>
<accession>A0A4U9V9U1</accession>
<organism evidence="1">
    <name type="scientific">Serratia fonticola</name>
    <dbReference type="NCBI Taxonomy" id="47917"/>
    <lineage>
        <taxon>Bacteria</taxon>
        <taxon>Pseudomonadati</taxon>
        <taxon>Pseudomonadota</taxon>
        <taxon>Gammaproteobacteria</taxon>
        <taxon>Enterobacterales</taxon>
        <taxon>Yersiniaceae</taxon>
        <taxon>Serratia</taxon>
    </lineage>
</organism>